<evidence type="ECO:0000313" key="1">
    <source>
        <dbReference type="EMBL" id="EZA55739.1"/>
    </source>
</evidence>
<dbReference type="Proteomes" id="UP000053097">
    <property type="component" value="Unassembled WGS sequence"/>
</dbReference>
<reference evidence="1 2" key="1">
    <citation type="journal article" date="2014" name="Curr. Biol.">
        <title>The genome of the clonal raider ant Cerapachys biroi.</title>
        <authorList>
            <person name="Oxley P.R."/>
            <person name="Ji L."/>
            <person name="Fetter-Pruneda I."/>
            <person name="McKenzie S.K."/>
            <person name="Li C."/>
            <person name="Hu H."/>
            <person name="Zhang G."/>
            <person name="Kronauer D.J."/>
        </authorList>
    </citation>
    <scope>NUCLEOTIDE SEQUENCE [LARGE SCALE GENOMIC DNA]</scope>
</reference>
<dbReference type="AlphaFoldDB" id="A0A026WKW3"/>
<sequence length="46" mass="5537">MTPDRTWRQFSMKRPDMLQIWMNAIGRDFIPKKSIAIQSCYEKFIG</sequence>
<proteinExistence type="predicted"/>
<protein>
    <submittedName>
        <fullName evidence="1">Uncharacterized protein</fullName>
    </submittedName>
</protein>
<gene>
    <name evidence="1" type="ORF">X777_04158</name>
</gene>
<dbReference type="EMBL" id="KK107188">
    <property type="protein sequence ID" value="EZA55739.1"/>
    <property type="molecule type" value="Genomic_DNA"/>
</dbReference>
<accession>A0A026WKW3</accession>
<keyword evidence="2" id="KW-1185">Reference proteome</keyword>
<name>A0A026WKW3_OOCBI</name>
<evidence type="ECO:0000313" key="2">
    <source>
        <dbReference type="Proteomes" id="UP000053097"/>
    </source>
</evidence>
<organism evidence="1 2">
    <name type="scientific">Ooceraea biroi</name>
    <name type="common">Clonal raider ant</name>
    <name type="synonym">Cerapachys biroi</name>
    <dbReference type="NCBI Taxonomy" id="2015173"/>
    <lineage>
        <taxon>Eukaryota</taxon>
        <taxon>Metazoa</taxon>
        <taxon>Ecdysozoa</taxon>
        <taxon>Arthropoda</taxon>
        <taxon>Hexapoda</taxon>
        <taxon>Insecta</taxon>
        <taxon>Pterygota</taxon>
        <taxon>Neoptera</taxon>
        <taxon>Endopterygota</taxon>
        <taxon>Hymenoptera</taxon>
        <taxon>Apocrita</taxon>
        <taxon>Aculeata</taxon>
        <taxon>Formicoidea</taxon>
        <taxon>Formicidae</taxon>
        <taxon>Dorylinae</taxon>
        <taxon>Ooceraea</taxon>
    </lineage>
</organism>